<dbReference type="SUPFAM" id="SSF54523">
    <property type="entry name" value="Pili subunits"/>
    <property type="match status" value="1"/>
</dbReference>
<comment type="caution">
    <text evidence="2">The sequence shown here is derived from an EMBL/GenBank/DDBJ whole genome shotgun (WGS) entry which is preliminary data.</text>
</comment>
<keyword evidence="1" id="KW-0472">Membrane</keyword>
<organism evidence="2 3">
    <name type="scientific">Novipirellula artificiosorum</name>
    <dbReference type="NCBI Taxonomy" id="2528016"/>
    <lineage>
        <taxon>Bacteria</taxon>
        <taxon>Pseudomonadati</taxon>
        <taxon>Planctomycetota</taxon>
        <taxon>Planctomycetia</taxon>
        <taxon>Pirellulales</taxon>
        <taxon>Pirellulaceae</taxon>
        <taxon>Novipirellula</taxon>
    </lineage>
</organism>
<dbReference type="EMBL" id="SJPV01000002">
    <property type="protein sequence ID" value="TWU40664.1"/>
    <property type="molecule type" value="Genomic_DNA"/>
</dbReference>
<dbReference type="Gene3D" id="3.30.700.10">
    <property type="entry name" value="Glycoprotein, Type 4 Pilin"/>
    <property type="match status" value="1"/>
</dbReference>
<dbReference type="OrthoDB" id="277268at2"/>
<dbReference type="PROSITE" id="PS00409">
    <property type="entry name" value="PROKAR_NTER_METHYL"/>
    <property type="match status" value="1"/>
</dbReference>
<evidence type="ECO:0000256" key="1">
    <source>
        <dbReference type="SAM" id="Phobius"/>
    </source>
</evidence>
<protein>
    <recommendedName>
        <fullName evidence="4">Type II secretion system protein G</fullName>
    </recommendedName>
</protein>
<sequence>MRTGFTLLEVMMVMVISAMVAVIGIRHLNSPGSEAQRRSCLMTREMLQHHVEAYQDDTGTPVTTTLREIANDRYAGTTLPQCPVSGATYTIRGGQVQCSAHPNN</sequence>
<keyword evidence="1" id="KW-0812">Transmembrane</keyword>
<evidence type="ECO:0008006" key="4">
    <source>
        <dbReference type="Google" id="ProtNLM"/>
    </source>
</evidence>
<reference evidence="2 3" key="1">
    <citation type="submission" date="2019-02" db="EMBL/GenBank/DDBJ databases">
        <title>Deep-cultivation of Planctomycetes and their phenomic and genomic characterization uncovers novel biology.</title>
        <authorList>
            <person name="Wiegand S."/>
            <person name="Jogler M."/>
            <person name="Boedeker C."/>
            <person name="Pinto D."/>
            <person name="Vollmers J."/>
            <person name="Rivas-Marin E."/>
            <person name="Kohn T."/>
            <person name="Peeters S.H."/>
            <person name="Heuer A."/>
            <person name="Rast P."/>
            <person name="Oberbeckmann S."/>
            <person name="Bunk B."/>
            <person name="Jeske O."/>
            <person name="Meyerdierks A."/>
            <person name="Storesund J.E."/>
            <person name="Kallscheuer N."/>
            <person name="Luecker S."/>
            <person name="Lage O.M."/>
            <person name="Pohl T."/>
            <person name="Merkel B.J."/>
            <person name="Hornburger P."/>
            <person name="Mueller R.-W."/>
            <person name="Bruemmer F."/>
            <person name="Labrenz M."/>
            <person name="Spormann A.M."/>
            <person name="Op Den Camp H."/>
            <person name="Overmann J."/>
            <person name="Amann R."/>
            <person name="Jetten M.S.M."/>
            <person name="Mascher T."/>
            <person name="Medema M.H."/>
            <person name="Devos D.P."/>
            <person name="Kaster A.-K."/>
            <person name="Ovreas L."/>
            <person name="Rohde M."/>
            <person name="Galperin M.Y."/>
            <person name="Jogler C."/>
        </authorList>
    </citation>
    <scope>NUCLEOTIDE SEQUENCE [LARGE SCALE GENOMIC DNA]</scope>
    <source>
        <strain evidence="2 3">Poly41</strain>
    </source>
</reference>
<proteinExistence type="predicted"/>
<accession>A0A5C6DWS7</accession>
<keyword evidence="1" id="KW-1133">Transmembrane helix</keyword>
<dbReference type="NCBIfam" id="TIGR02532">
    <property type="entry name" value="IV_pilin_GFxxxE"/>
    <property type="match status" value="1"/>
</dbReference>
<dbReference type="Pfam" id="PF07963">
    <property type="entry name" value="N_methyl"/>
    <property type="match status" value="1"/>
</dbReference>
<name>A0A5C6DWS7_9BACT</name>
<feature type="transmembrane region" description="Helical" evidence="1">
    <location>
        <begin position="6"/>
        <end position="28"/>
    </location>
</feature>
<gene>
    <name evidence="2" type="ORF">Poly41_14990</name>
</gene>
<dbReference type="AlphaFoldDB" id="A0A5C6DWS7"/>
<dbReference type="InterPro" id="IPR012902">
    <property type="entry name" value="N_methyl_site"/>
</dbReference>
<dbReference type="InterPro" id="IPR045584">
    <property type="entry name" value="Pilin-like"/>
</dbReference>
<keyword evidence="3" id="KW-1185">Reference proteome</keyword>
<dbReference type="Proteomes" id="UP000319143">
    <property type="component" value="Unassembled WGS sequence"/>
</dbReference>
<dbReference type="RefSeq" id="WP_146525235.1">
    <property type="nucleotide sequence ID" value="NZ_SJPV01000002.1"/>
</dbReference>
<evidence type="ECO:0000313" key="3">
    <source>
        <dbReference type="Proteomes" id="UP000319143"/>
    </source>
</evidence>
<evidence type="ECO:0000313" key="2">
    <source>
        <dbReference type="EMBL" id="TWU40664.1"/>
    </source>
</evidence>